<sequence length="202" mass="23035">MEDLEKSSTEIEKNLNIKNNHQISRSRSVIYFTILIKLTSIFLLLKNRDLIENVHQLLNSILLGFLTAGLAQTIIQTFRAVNFNKILKFALWGGISGISGSLWIDYLVVEFPKNDDIIYRVAVDQLVGAPFFQSLFLIYNCLWEGNNIKIAFHTNFLKTLLMSYLIWPASSVISFGYLPQHFIFPFTCAVGVVWTVILGLLN</sequence>
<protein>
    <recommendedName>
        <fullName evidence="9">Protein sym1</fullName>
    </recommendedName>
</protein>
<keyword evidence="3 6" id="KW-0812">Transmembrane</keyword>
<feature type="transmembrane region" description="Helical" evidence="6">
    <location>
        <begin position="126"/>
        <end position="143"/>
    </location>
</feature>
<reference evidence="7" key="2">
    <citation type="submission" date="2021-01" db="EMBL/GenBank/DDBJ databases">
        <authorList>
            <person name="Schikora-Tamarit M.A."/>
        </authorList>
    </citation>
    <scope>NUCLEOTIDE SEQUENCE</scope>
    <source>
        <strain evidence="7">CBS6341</strain>
    </source>
</reference>
<accession>A0A9P8PP11</accession>
<evidence type="ECO:0000256" key="2">
    <source>
        <dbReference type="ARBA" id="ARBA00006824"/>
    </source>
</evidence>
<reference evidence="7" key="1">
    <citation type="journal article" date="2021" name="Open Biol.">
        <title>Shared evolutionary footprints suggest mitochondrial oxidative damage underlies multiple complex I losses in fungi.</title>
        <authorList>
            <person name="Schikora-Tamarit M.A."/>
            <person name="Marcet-Houben M."/>
            <person name="Nosek J."/>
            <person name="Gabaldon T."/>
        </authorList>
    </citation>
    <scope>NUCLEOTIDE SEQUENCE</scope>
    <source>
        <strain evidence="7">CBS6341</strain>
    </source>
</reference>
<proteinExistence type="inferred from homology"/>
<feature type="transmembrane region" description="Helical" evidence="6">
    <location>
        <begin position="87"/>
        <end position="106"/>
    </location>
</feature>
<feature type="transmembrane region" description="Helical" evidence="6">
    <location>
        <begin position="155"/>
        <end position="176"/>
    </location>
</feature>
<comment type="caution">
    <text evidence="7">The sequence shown here is derived from an EMBL/GenBank/DDBJ whole genome shotgun (WGS) entry which is preliminary data.</text>
</comment>
<evidence type="ECO:0008006" key="9">
    <source>
        <dbReference type="Google" id="ProtNLM"/>
    </source>
</evidence>
<dbReference type="GO" id="GO:0005778">
    <property type="term" value="C:peroxisomal membrane"/>
    <property type="evidence" value="ECO:0007669"/>
    <property type="project" value="TreeGrafter"/>
</dbReference>
<evidence type="ECO:0000256" key="4">
    <source>
        <dbReference type="ARBA" id="ARBA00022989"/>
    </source>
</evidence>
<dbReference type="EMBL" id="JAEUBF010000734">
    <property type="protein sequence ID" value="KAH3675653.1"/>
    <property type="molecule type" value="Genomic_DNA"/>
</dbReference>
<evidence type="ECO:0000313" key="8">
    <source>
        <dbReference type="Proteomes" id="UP000769528"/>
    </source>
</evidence>
<feature type="transmembrane region" description="Helical" evidence="6">
    <location>
        <begin position="28"/>
        <end position="45"/>
    </location>
</feature>
<evidence type="ECO:0000256" key="3">
    <source>
        <dbReference type="ARBA" id="ARBA00022692"/>
    </source>
</evidence>
<dbReference type="PANTHER" id="PTHR11266">
    <property type="entry name" value="PEROXISOMAL MEMBRANE PROTEIN 2, PXMP2 MPV17"/>
    <property type="match status" value="1"/>
</dbReference>
<dbReference type="PANTHER" id="PTHR11266:SF80">
    <property type="entry name" value="PEROXISOMAL MEMBRANE PROTEIN 2"/>
    <property type="match status" value="1"/>
</dbReference>
<evidence type="ECO:0000313" key="7">
    <source>
        <dbReference type="EMBL" id="KAH3675653.1"/>
    </source>
</evidence>
<dbReference type="InterPro" id="IPR007248">
    <property type="entry name" value="Mpv17_PMP22"/>
</dbReference>
<gene>
    <name evidence="7" type="ORF">WICMUC_002570</name>
</gene>
<comment type="subcellular location">
    <subcellularLocation>
        <location evidence="1">Membrane</location>
        <topology evidence="1">Multi-pass membrane protein</topology>
    </subcellularLocation>
</comment>
<dbReference type="Pfam" id="PF04117">
    <property type="entry name" value="Mpv17_PMP22"/>
    <property type="match status" value="1"/>
</dbReference>
<dbReference type="Proteomes" id="UP000769528">
    <property type="component" value="Unassembled WGS sequence"/>
</dbReference>
<dbReference type="OrthoDB" id="10267969at2759"/>
<keyword evidence="8" id="KW-1185">Reference proteome</keyword>
<comment type="similarity">
    <text evidence="2 6">Belongs to the peroxisomal membrane protein PXMP2/4 family.</text>
</comment>
<evidence type="ECO:0000256" key="6">
    <source>
        <dbReference type="RuleBase" id="RU363053"/>
    </source>
</evidence>
<evidence type="ECO:0000256" key="5">
    <source>
        <dbReference type="ARBA" id="ARBA00023136"/>
    </source>
</evidence>
<evidence type="ECO:0000256" key="1">
    <source>
        <dbReference type="ARBA" id="ARBA00004141"/>
    </source>
</evidence>
<dbReference type="AlphaFoldDB" id="A0A9P8PP11"/>
<feature type="transmembrane region" description="Helical" evidence="6">
    <location>
        <begin position="57"/>
        <end position="75"/>
    </location>
</feature>
<keyword evidence="5 6" id="KW-0472">Membrane</keyword>
<name>A0A9P8PP11_9ASCO</name>
<feature type="transmembrane region" description="Helical" evidence="6">
    <location>
        <begin position="182"/>
        <end position="201"/>
    </location>
</feature>
<organism evidence="7 8">
    <name type="scientific">Wickerhamomyces mucosus</name>
    <dbReference type="NCBI Taxonomy" id="1378264"/>
    <lineage>
        <taxon>Eukaryota</taxon>
        <taxon>Fungi</taxon>
        <taxon>Dikarya</taxon>
        <taxon>Ascomycota</taxon>
        <taxon>Saccharomycotina</taxon>
        <taxon>Saccharomycetes</taxon>
        <taxon>Phaffomycetales</taxon>
        <taxon>Wickerhamomycetaceae</taxon>
        <taxon>Wickerhamomyces</taxon>
    </lineage>
</organism>
<keyword evidence="4 6" id="KW-1133">Transmembrane helix</keyword>